<evidence type="ECO:0000313" key="2">
    <source>
        <dbReference type="EMBL" id="KIW70631.1"/>
    </source>
</evidence>
<gene>
    <name evidence="2" type="ORF">PV04_02882</name>
</gene>
<dbReference type="HOGENOM" id="CLU_035335_0_0_1"/>
<sequence length="457" mass="51756">MPSLQGFDITIEGVDGTPFTTYGTRSRGKTVYTSIEARDGTRFQIRVKPDSPFPEPKDAMIGGEHQPNRRYSLESSNAQDTMECDEQGRKPKRPYEFFAYVYIDGNPQSEDNLLIPTEAGAEYYRSEGHVFKGRWCDPVVEDDPFSDSDSESGMLVRYLELPWVFRQKGIDVLMAHMGISKTDADIPTTDLEQDLADMTEAMARDNLSKPAGSKRGQIEVIIRREVTTKPMRAKKYWEKEDKAILDDDNCNTHEVTFDANNKRHTRASTVTAHLYRMDEEFFCKVCISYYDIAKLMKLGLCTRDGTPIDRRQLGALTLSGSPKPPGSLKRLQDSNSERHEVCIEKTPLSDEEEAGSSDSTSDSDVPRQHKRYRAITSRRRKSKSRKENNKKLRWTARNFPESSSRNLHGSQPSSTSLVLPKSNFNPNDEGWARELQAELGTPNTTDQQLQLANTGAE</sequence>
<feature type="region of interest" description="Disordered" evidence="1">
    <location>
        <begin position="315"/>
        <end position="430"/>
    </location>
</feature>
<name>A0A0D2CZI1_9EURO</name>
<feature type="compositionally biased region" description="Polar residues" evidence="1">
    <location>
        <begin position="400"/>
        <end position="426"/>
    </location>
</feature>
<keyword evidence="3" id="KW-1185">Reference proteome</keyword>
<accession>A0A0D2CZI1</accession>
<dbReference type="EMBL" id="KN846957">
    <property type="protein sequence ID" value="KIW70631.1"/>
    <property type="molecule type" value="Genomic_DNA"/>
</dbReference>
<feature type="region of interest" description="Disordered" evidence="1">
    <location>
        <begin position="49"/>
        <end position="88"/>
    </location>
</feature>
<feature type="compositionally biased region" description="Polar residues" evidence="1">
    <location>
        <begin position="441"/>
        <end position="457"/>
    </location>
</feature>
<feature type="region of interest" description="Disordered" evidence="1">
    <location>
        <begin position="438"/>
        <end position="457"/>
    </location>
</feature>
<reference evidence="2 3" key="1">
    <citation type="submission" date="2015-01" db="EMBL/GenBank/DDBJ databases">
        <title>The Genome Sequence of Capronia semiimmersa CBS27337.</title>
        <authorList>
            <consortium name="The Broad Institute Genomics Platform"/>
            <person name="Cuomo C."/>
            <person name="de Hoog S."/>
            <person name="Gorbushina A."/>
            <person name="Stielow B."/>
            <person name="Teixiera M."/>
            <person name="Abouelleil A."/>
            <person name="Chapman S.B."/>
            <person name="Priest M."/>
            <person name="Young S.K."/>
            <person name="Wortman J."/>
            <person name="Nusbaum C."/>
            <person name="Birren B."/>
        </authorList>
    </citation>
    <scope>NUCLEOTIDE SEQUENCE [LARGE SCALE GENOMIC DNA]</scope>
    <source>
        <strain evidence="2 3">CBS 27337</strain>
    </source>
</reference>
<dbReference type="AlphaFoldDB" id="A0A0D2CZI1"/>
<proteinExistence type="predicted"/>
<protein>
    <submittedName>
        <fullName evidence="2">Uncharacterized protein</fullName>
    </submittedName>
</protein>
<evidence type="ECO:0000256" key="1">
    <source>
        <dbReference type="SAM" id="MobiDB-lite"/>
    </source>
</evidence>
<dbReference type="Proteomes" id="UP000054266">
    <property type="component" value="Unassembled WGS sequence"/>
</dbReference>
<evidence type="ECO:0000313" key="3">
    <source>
        <dbReference type="Proteomes" id="UP000054266"/>
    </source>
</evidence>
<feature type="compositionally biased region" description="Basic residues" evidence="1">
    <location>
        <begin position="368"/>
        <end position="384"/>
    </location>
</feature>
<feature type="compositionally biased region" description="Basic and acidic residues" evidence="1">
    <location>
        <begin position="330"/>
        <end position="343"/>
    </location>
</feature>
<dbReference type="STRING" id="5601.A0A0D2CZI1"/>
<organism evidence="2 3">
    <name type="scientific">Phialophora macrospora</name>
    <dbReference type="NCBI Taxonomy" id="1851006"/>
    <lineage>
        <taxon>Eukaryota</taxon>
        <taxon>Fungi</taxon>
        <taxon>Dikarya</taxon>
        <taxon>Ascomycota</taxon>
        <taxon>Pezizomycotina</taxon>
        <taxon>Eurotiomycetes</taxon>
        <taxon>Chaetothyriomycetidae</taxon>
        <taxon>Chaetothyriales</taxon>
        <taxon>Herpotrichiellaceae</taxon>
        <taxon>Phialophora</taxon>
    </lineage>
</organism>